<keyword evidence="2" id="KW-0547">Nucleotide-binding</keyword>
<evidence type="ECO:0000256" key="1">
    <source>
        <dbReference type="ARBA" id="ARBA00008874"/>
    </source>
</evidence>
<reference evidence="6 7" key="1">
    <citation type="submission" date="2019-03" db="EMBL/GenBank/DDBJ databases">
        <title>Sequencing 25 genomes of Wallemia mellicola.</title>
        <authorList>
            <person name="Gostincar C."/>
        </authorList>
    </citation>
    <scope>NUCLEOTIDE SEQUENCE [LARGE SCALE GENOMIC DNA]</scope>
    <source>
        <strain evidence="6 7">EXF-6152</strain>
    </source>
</reference>
<dbReference type="Gene3D" id="1.10.510.10">
    <property type="entry name" value="Transferase(Phosphotransferase) domain 1"/>
    <property type="match status" value="1"/>
</dbReference>
<dbReference type="Pfam" id="PF00069">
    <property type="entry name" value="Pkinase"/>
    <property type="match status" value="1"/>
</dbReference>
<comment type="caution">
    <text evidence="6">The sequence shown here is derived from an EMBL/GenBank/DDBJ whole genome shotgun (WGS) entry which is preliminary data.</text>
</comment>
<feature type="compositionally biased region" description="Low complexity" evidence="4">
    <location>
        <begin position="163"/>
        <end position="186"/>
    </location>
</feature>
<sequence length="838" mass="93057">MNDSIKKRFIPKSLKKKDDNSYSDIYYQDGVQQGDAGITLPNKIEHLIHVDGTMSGLPPSWANQLSELGYQAGLDTPTINQHKSRSNDSTRSTLSTLSIPELRIGDEDEDWSGGVMKALERSSTSEKRTKRSSDLIQNAATRRSSVINFGPTSSSKRPEIGRRPATADTATRPTFHHTTTNTTNRPKFVRNDSDVSTRSDSLLPQKSPTKISQQRWSPPKVSKTPSTASKQRWEPPTLEEGVDLDTSLRSSTKSSHQPRSIDEYINSSASASTKEVPRYTVPRSFAAAQDQYLSNDKIRKEIDARHGVKGEKDDVYGGLEEEDNYDEDVDNNFDPQLDSPHDVDENDEGIHWDMIKSPSGLSIQLSPLQIDQHTFELSESTTSPDTQIHPSLHRGSIDSTNSPKSELQKKVETRKRSRSSLIVMDRTRRQTSISSTPGSVADEDDLTGEYLKDIQPQNNLDDLVEDDDGTEFSLIDTPGLGINVLGNAENSNNDDEDNVSESSASTAKVADNSMVFDIPTNETTPEIPPPASPTQETTSEVEKALSKFATEGDVESLYPVQDRVIIAMGMSGHIYQFHNKALKIVQKSNESQRLSNLHNELSIIKSLNSSNILPIEEMFLTMRDGSPVATLVMPLMTRSLTDIISLIDSGLQLNERQIGRIVYDILQALECLRFKQIIHRDVRSDTIMISQNGTSILTDFANAVQAQSYPVSDTISAPFWMAPELVQDGGQYTHKSDVWSLIATTYEMVTGMPPYAEYDEGALFNKLALGLPDLPHETSNTIREFVVRTAVPNSKSRMSSRQILDGESFVDEHNISKHEEISLILEIAQQLEGEGTPE</sequence>
<feature type="region of interest" description="Disordered" evidence="4">
    <location>
        <begin position="311"/>
        <end position="330"/>
    </location>
</feature>
<dbReference type="InterPro" id="IPR011009">
    <property type="entry name" value="Kinase-like_dom_sf"/>
</dbReference>
<dbReference type="InterPro" id="IPR000719">
    <property type="entry name" value="Prot_kinase_dom"/>
</dbReference>
<feature type="compositionally biased region" description="Polar residues" evidence="4">
    <location>
        <begin position="378"/>
        <end position="389"/>
    </location>
</feature>
<feature type="compositionally biased region" description="Basic and acidic residues" evidence="4">
    <location>
        <begin position="119"/>
        <end position="133"/>
    </location>
</feature>
<name>A0A4T0MES7_9BASI</name>
<protein>
    <submittedName>
        <fullName evidence="6">Kinase-like protein</fullName>
    </submittedName>
</protein>
<feature type="region of interest" description="Disordered" evidence="4">
    <location>
        <begin position="76"/>
        <end position="98"/>
    </location>
</feature>
<feature type="region of interest" description="Disordered" evidence="4">
    <location>
        <begin position="485"/>
        <end position="538"/>
    </location>
</feature>
<dbReference type="SUPFAM" id="SSF56112">
    <property type="entry name" value="Protein kinase-like (PK-like)"/>
    <property type="match status" value="1"/>
</dbReference>
<dbReference type="GO" id="GO:0004672">
    <property type="term" value="F:protein kinase activity"/>
    <property type="evidence" value="ECO:0007669"/>
    <property type="project" value="InterPro"/>
</dbReference>
<feature type="compositionally biased region" description="Acidic residues" evidence="4">
    <location>
        <begin position="319"/>
        <end position="330"/>
    </location>
</feature>
<evidence type="ECO:0000256" key="4">
    <source>
        <dbReference type="SAM" id="MobiDB-lite"/>
    </source>
</evidence>
<gene>
    <name evidence="6" type="ORF">E3Q22_00881</name>
</gene>
<dbReference type="PANTHER" id="PTHR45832">
    <property type="entry name" value="SERINE/THREONINE-PROTEIN KINASE SAMKA-RELATED-RELATED"/>
    <property type="match status" value="1"/>
</dbReference>
<evidence type="ECO:0000256" key="2">
    <source>
        <dbReference type="ARBA" id="ARBA00022741"/>
    </source>
</evidence>
<feature type="compositionally biased region" description="Polar residues" evidence="4">
    <location>
        <begin position="77"/>
        <end position="98"/>
    </location>
</feature>
<evidence type="ECO:0000259" key="5">
    <source>
        <dbReference type="PROSITE" id="PS50011"/>
    </source>
</evidence>
<feature type="compositionally biased region" description="Polar residues" evidence="4">
    <location>
        <begin position="198"/>
        <end position="216"/>
    </location>
</feature>
<comment type="similarity">
    <text evidence="1">Belongs to the protein kinase superfamily. STE Ser/Thr protein kinase family. STE20 subfamily.</text>
</comment>
<feature type="compositionally biased region" description="Polar residues" evidence="4">
    <location>
        <begin position="247"/>
        <end position="258"/>
    </location>
</feature>
<keyword evidence="3" id="KW-0067">ATP-binding</keyword>
<dbReference type="GO" id="GO:0005524">
    <property type="term" value="F:ATP binding"/>
    <property type="evidence" value="ECO:0007669"/>
    <property type="project" value="UniProtKB-KW"/>
</dbReference>
<organism evidence="6 7">
    <name type="scientific">Wallemia mellicola</name>
    <dbReference type="NCBI Taxonomy" id="1708541"/>
    <lineage>
        <taxon>Eukaryota</taxon>
        <taxon>Fungi</taxon>
        <taxon>Dikarya</taxon>
        <taxon>Basidiomycota</taxon>
        <taxon>Wallemiomycotina</taxon>
        <taxon>Wallemiomycetes</taxon>
        <taxon>Wallemiales</taxon>
        <taxon>Wallemiaceae</taxon>
        <taxon>Wallemia</taxon>
    </lineage>
</organism>
<accession>A0A4T0MES7</accession>
<evidence type="ECO:0000256" key="3">
    <source>
        <dbReference type="ARBA" id="ARBA00022840"/>
    </source>
</evidence>
<evidence type="ECO:0000313" key="7">
    <source>
        <dbReference type="Proteomes" id="UP000310685"/>
    </source>
</evidence>
<keyword evidence="6" id="KW-0418">Kinase</keyword>
<feature type="domain" description="Protein kinase" evidence="5">
    <location>
        <begin position="543"/>
        <end position="810"/>
    </location>
</feature>
<feature type="region of interest" description="Disordered" evidence="4">
    <location>
        <begin position="378"/>
        <end position="444"/>
    </location>
</feature>
<dbReference type="InterPro" id="IPR051931">
    <property type="entry name" value="PAK3-like"/>
</dbReference>
<dbReference type="EMBL" id="SPRC01000006">
    <property type="protein sequence ID" value="TIB81685.1"/>
    <property type="molecule type" value="Genomic_DNA"/>
</dbReference>
<evidence type="ECO:0000313" key="6">
    <source>
        <dbReference type="EMBL" id="TIB81685.1"/>
    </source>
</evidence>
<dbReference type="AlphaFoldDB" id="A0A4T0MES7"/>
<proteinExistence type="inferred from homology"/>
<dbReference type="Proteomes" id="UP000310685">
    <property type="component" value="Unassembled WGS sequence"/>
</dbReference>
<feature type="compositionally biased region" description="Polar residues" evidence="4">
    <location>
        <begin position="134"/>
        <end position="155"/>
    </location>
</feature>
<keyword evidence="6" id="KW-0808">Transferase</keyword>
<feature type="region of interest" description="Disordered" evidence="4">
    <location>
        <begin position="119"/>
        <end position="277"/>
    </location>
</feature>
<dbReference type="PROSITE" id="PS50011">
    <property type="entry name" value="PROTEIN_KINASE_DOM"/>
    <property type="match status" value="1"/>
</dbReference>
<dbReference type="PANTHER" id="PTHR45832:SF22">
    <property type="entry name" value="SERINE_THREONINE-PROTEIN KINASE SAMKA-RELATED"/>
    <property type="match status" value="1"/>
</dbReference>